<dbReference type="GO" id="GO:0005576">
    <property type="term" value="C:extracellular region"/>
    <property type="evidence" value="ECO:0007669"/>
    <property type="project" value="UniProtKB-SubCell"/>
</dbReference>
<dbReference type="PROSITE" id="PS51326">
    <property type="entry name" value="AVIDIN_2"/>
    <property type="match status" value="1"/>
</dbReference>
<dbReference type="InterPro" id="IPR036896">
    <property type="entry name" value="Avidin-like_sf"/>
</dbReference>
<dbReference type="SUPFAM" id="SSF50876">
    <property type="entry name" value="Avidin/streptavidin"/>
    <property type="match status" value="2"/>
</dbReference>
<dbReference type="Proteomes" id="UP000827986">
    <property type="component" value="Unassembled WGS sequence"/>
</dbReference>
<dbReference type="InterPro" id="IPR005468">
    <property type="entry name" value="Avidin/str"/>
</dbReference>
<comment type="caution">
    <text evidence="8">The sequence shown here is derived from an EMBL/GenBank/DDBJ whole genome shotgun (WGS) entry which is preliminary data.</text>
</comment>
<dbReference type="GO" id="GO:0009374">
    <property type="term" value="F:biotin binding"/>
    <property type="evidence" value="ECO:0007669"/>
    <property type="project" value="InterPro"/>
</dbReference>
<dbReference type="InterPro" id="IPR051764">
    <property type="entry name" value="Avidin/Streptavidin-rel"/>
</dbReference>
<accession>A0A9D3WXG4</accession>
<comment type="subcellular location">
    <subcellularLocation>
        <location evidence="1">Secreted</location>
    </subcellularLocation>
</comment>
<evidence type="ECO:0000256" key="6">
    <source>
        <dbReference type="ARBA" id="ARBA00023180"/>
    </source>
</evidence>
<proteinExistence type="inferred from homology"/>
<keyword evidence="7" id="KW-0092">Biotin</keyword>
<keyword evidence="9" id="KW-1185">Reference proteome</keyword>
<evidence type="ECO:0000256" key="2">
    <source>
        <dbReference type="ARBA" id="ARBA00006297"/>
    </source>
</evidence>
<evidence type="ECO:0000256" key="5">
    <source>
        <dbReference type="ARBA" id="ARBA00023157"/>
    </source>
</evidence>
<sequence length="137" mass="15519">MATAHHHRWRWAGAQGSSFQMLNNHSVTVFVGQCFIDDNGEEILKTMWLLRQEVRSPSADWKATSDVLQVVMEDSTTVFTGQCFVDENGKEILETMWLLREKAEANDDWGATRVGKDVFTRIKGQNVDESVRSDGAL</sequence>
<dbReference type="Pfam" id="PF01382">
    <property type="entry name" value="Avidin"/>
    <property type="match status" value="2"/>
</dbReference>
<evidence type="ECO:0000313" key="8">
    <source>
        <dbReference type="EMBL" id="KAH1168956.1"/>
    </source>
</evidence>
<dbReference type="InterPro" id="IPR005469">
    <property type="entry name" value="Avidin"/>
</dbReference>
<keyword evidence="6" id="KW-0325">Glycoprotein</keyword>
<dbReference type="AlphaFoldDB" id="A0A9D3WXG4"/>
<evidence type="ECO:0000256" key="1">
    <source>
        <dbReference type="ARBA" id="ARBA00004613"/>
    </source>
</evidence>
<organism evidence="8 9">
    <name type="scientific">Mauremys mutica</name>
    <name type="common">yellowpond turtle</name>
    <dbReference type="NCBI Taxonomy" id="74926"/>
    <lineage>
        <taxon>Eukaryota</taxon>
        <taxon>Metazoa</taxon>
        <taxon>Chordata</taxon>
        <taxon>Craniata</taxon>
        <taxon>Vertebrata</taxon>
        <taxon>Euteleostomi</taxon>
        <taxon>Archelosauria</taxon>
        <taxon>Testudinata</taxon>
        <taxon>Testudines</taxon>
        <taxon>Cryptodira</taxon>
        <taxon>Durocryptodira</taxon>
        <taxon>Testudinoidea</taxon>
        <taxon>Geoemydidae</taxon>
        <taxon>Geoemydinae</taxon>
        <taxon>Mauremys</taxon>
    </lineage>
</organism>
<protein>
    <recommendedName>
        <fullName evidence="10">Avidin-like</fullName>
    </recommendedName>
</protein>
<comment type="similarity">
    <text evidence="2">Belongs to the avidin/streptavidin family.</text>
</comment>
<reference evidence="8" key="1">
    <citation type="submission" date="2021-09" db="EMBL/GenBank/DDBJ databases">
        <title>The genome of Mauremys mutica provides insights into the evolution of semi-aquatic lifestyle.</title>
        <authorList>
            <person name="Gong S."/>
            <person name="Gao Y."/>
        </authorList>
    </citation>
    <scope>NUCLEOTIDE SEQUENCE</scope>
    <source>
        <strain evidence="8">MM-2020</strain>
        <tissue evidence="8">Muscle</tissue>
    </source>
</reference>
<evidence type="ECO:0000256" key="4">
    <source>
        <dbReference type="ARBA" id="ARBA00022729"/>
    </source>
</evidence>
<evidence type="ECO:0000256" key="3">
    <source>
        <dbReference type="ARBA" id="ARBA00022525"/>
    </source>
</evidence>
<dbReference type="Gene3D" id="2.40.128.30">
    <property type="entry name" value="Avidin-like"/>
    <property type="match status" value="2"/>
</dbReference>
<evidence type="ECO:0000313" key="9">
    <source>
        <dbReference type="Proteomes" id="UP000827986"/>
    </source>
</evidence>
<gene>
    <name evidence="8" type="ORF">KIL84_013546</name>
</gene>
<evidence type="ECO:0000256" key="7">
    <source>
        <dbReference type="ARBA" id="ARBA00023267"/>
    </source>
</evidence>
<dbReference type="PANTHER" id="PTHR34399:SF3">
    <property type="entry name" value="AVID PROTEIN-RELATED"/>
    <property type="match status" value="1"/>
</dbReference>
<evidence type="ECO:0008006" key="10">
    <source>
        <dbReference type="Google" id="ProtNLM"/>
    </source>
</evidence>
<name>A0A9D3WXG4_9SAUR</name>
<keyword evidence="5" id="KW-1015">Disulfide bond</keyword>
<keyword evidence="4" id="KW-0732">Signal</keyword>
<dbReference type="EMBL" id="JAHDVG010000485">
    <property type="protein sequence ID" value="KAH1168956.1"/>
    <property type="molecule type" value="Genomic_DNA"/>
</dbReference>
<keyword evidence="3" id="KW-0964">Secreted</keyword>
<dbReference type="PANTHER" id="PTHR34399">
    <property type="entry name" value="AVIDIN-RELATED"/>
    <property type="match status" value="1"/>
</dbReference>
<dbReference type="PRINTS" id="PR00709">
    <property type="entry name" value="AVIDIN"/>
</dbReference>